<comment type="subcellular location">
    <subcellularLocation>
        <location evidence="1">Cell outer membrane</location>
    </subcellularLocation>
</comment>
<proteinExistence type="inferred from homology"/>
<reference evidence="8" key="1">
    <citation type="submission" date="2023-07" db="EMBL/GenBank/DDBJ databases">
        <title>Wenyingzhuangia sp. chi5 genome sequencing and assembly.</title>
        <authorList>
            <person name="Park S."/>
        </authorList>
    </citation>
    <scope>NUCLEOTIDE SEQUENCE</scope>
    <source>
        <strain evidence="8">Chi5</strain>
    </source>
</reference>
<dbReference type="SUPFAM" id="SSF48452">
    <property type="entry name" value="TPR-like"/>
    <property type="match status" value="1"/>
</dbReference>
<evidence type="ECO:0000256" key="5">
    <source>
        <dbReference type="ARBA" id="ARBA00023237"/>
    </source>
</evidence>
<dbReference type="Pfam" id="PF14322">
    <property type="entry name" value="SusD-like_3"/>
    <property type="match status" value="1"/>
</dbReference>
<evidence type="ECO:0000313" key="9">
    <source>
        <dbReference type="Proteomes" id="UP001168642"/>
    </source>
</evidence>
<name>A0ABT8VN03_9FLAO</name>
<evidence type="ECO:0000313" key="8">
    <source>
        <dbReference type="EMBL" id="MDO3693327.1"/>
    </source>
</evidence>
<evidence type="ECO:0000256" key="1">
    <source>
        <dbReference type="ARBA" id="ARBA00004442"/>
    </source>
</evidence>
<dbReference type="Proteomes" id="UP001168642">
    <property type="component" value="Unassembled WGS sequence"/>
</dbReference>
<dbReference type="InterPro" id="IPR011990">
    <property type="entry name" value="TPR-like_helical_dom_sf"/>
</dbReference>
<evidence type="ECO:0000256" key="4">
    <source>
        <dbReference type="ARBA" id="ARBA00023136"/>
    </source>
</evidence>
<protein>
    <submittedName>
        <fullName evidence="8">RagB/SusD family nutrient uptake outer membrane protein</fullName>
    </submittedName>
</protein>
<feature type="domain" description="RagB/SusD" evidence="6">
    <location>
        <begin position="335"/>
        <end position="466"/>
    </location>
</feature>
<dbReference type="RefSeq" id="WP_302882599.1">
    <property type="nucleotide sequence ID" value="NZ_JAUMIT010000001.1"/>
</dbReference>
<keyword evidence="9" id="KW-1185">Reference proteome</keyword>
<organism evidence="8 9">
    <name type="scientific">Wenyingzhuangia gilva</name>
    <dbReference type="NCBI Taxonomy" id="3057677"/>
    <lineage>
        <taxon>Bacteria</taxon>
        <taxon>Pseudomonadati</taxon>
        <taxon>Bacteroidota</taxon>
        <taxon>Flavobacteriia</taxon>
        <taxon>Flavobacteriales</taxon>
        <taxon>Flavobacteriaceae</taxon>
        <taxon>Wenyingzhuangia</taxon>
    </lineage>
</organism>
<dbReference type="InterPro" id="IPR033985">
    <property type="entry name" value="SusD-like_N"/>
</dbReference>
<dbReference type="InterPro" id="IPR012944">
    <property type="entry name" value="SusD_RagB_dom"/>
</dbReference>
<accession>A0ABT8VN03</accession>
<evidence type="ECO:0000259" key="6">
    <source>
        <dbReference type="Pfam" id="PF07980"/>
    </source>
</evidence>
<evidence type="ECO:0000259" key="7">
    <source>
        <dbReference type="Pfam" id="PF14322"/>
    </source>
</evidence>
<dbReference type="PROSITE" id="PS51257">
    <property type="entry name" value="PROKAR_LIPOPROTEIN"/>
    <property type="match status" value="1"/>
</dbReference>
<sequence>MKHIYKFILLSIILTVTSCEEYTDITPKGALVIENASEFHEMVALPNRGYPINNFQYLVDDQWMREFYVIGQTPNINTINFTFDESADRVSLMKGSSFYNQAYSYINRWNTIISLVDDSKGDGATKQLAKAEAKIYRAYDHFLLVNTYAKAYDAETAATDGGICIMDKFDLEAQPAKSSVAKVYDFIQKDIEDALPYLKETPEVYHPSLAFAYAFKAKVHLFKKEIAEARMAAEKSLSYNDEIFDLVAYNQQGGLDAYSVPAEDNVEVLSYMYMTGYNELNYAYSYIISPELKELFGDNDARLNMFFNTTSTTFLDAGSNTAYWNVRYNKFFYPTVGMKTTEVYLMLAECYARENNFSEAIDILNQLREKRILSGAVNLEVPATRKETMELVVNERRKELLFGFHRFFDLKRLNTEAEYAKTITRVFPIVNQTVPQETYTLRPNSRLYIIPFPLSALNQNPKLTLNTNETVPF</sequence>
<dbReference type="Gene3D" id="1.25.40.390">
    <property type="match status" value="1"/>
</dbReference>
<dbReference type="EMBL" id="JAUMIT010000001">
    <property type="protein sequence ID" value="MDO3693327.1"/>
    <property type="molecule type" value="Genomic_DNA"/>
</dbReference>
<comment type="caution">
    <text evidence="8">The sequence shown here is derived from an EMBL/GenBank/DDBJ whole genome shotgun (WGS) entry which is preliminary data.</text>
</comment>
<feature type="domain" description="SusD-like N-terminal" evidence="7">
    <location>
        <begin position="95"/>
        <end position="221"/>
    </location>
</feature>
<keyword evidence="3" id="KW-0732">Signal</keyword>
<keyword evidence="5" id="KW-0998">Cell outer membrane</keyword>
<comment type="similarity">
    <text evidence="2">Belongs to the SusD family.</text>
</comment>
<keyword evidence="4" id="KW-0472">Membrane</keyword>
<dbReference type="Pfam" id="PF07980">
    <property type="entry name" value="SusD_RagB"/>
    <property type="match status" value="1"/>
</dbReference>
<evidence type="ECO:0000256" key="2">
    <source>
        <dbReference type="ARBA" id="ARBA00006275"/>
    </source>
</evidence>
<evidence type="ECO:0000256" key="3">
    <source>
        <dbReference type="ARBA" id="ARBA00022729"/>
    </source>
</evidence>
<gene>
    <name evidence="8" type="ORF">QVZ41_00495</name>
</gene>